<evidence type="ECO:0000259" key="22">
    <source>
        <dbReference type="PROSITE" id="PS50894"/>
    </source>
</evidence>
<dbReference type="SUPFAM" id="SSF47384">
    <property type="entry name" value="Homodimeric domain of signal transducing histidine kinase"/>
    <property type="match status" value="1"/>
</dbReference>
<dbReference type="CDD" id="cd13705">
    <property type="entry name" value="PBP2_BvgS_D1"/>
    <property type="match status" value="1"/>
</dbReference>
<dbReference type="SUPFAM" id="SSF52172">
    <property type="entry name" value="CheY-like"/>
    <property type="match status" value="1"/>
</dbReference>
<evidence type="ECO:0000259" key="21">
    <source>
        <dbReference type="PROSITE" id="PS50110"/>
    </source>
</evidence>
<dbReference type="InterPro" id="IPR001638">
    <property type="entry name" value="Solute-binding_3/MltF_N"/>
</dbReference>
<evidence type="ECO:0000256" key="11">
    <source>
        <dbReference type="ARBA" id="ARBA00022777"/>
    </source>
</evidence>
<feature type="signal peptide" evidence="19">
    <location>
        <begin position="1"/>
        <end position="18"/>
    </location>
</feature>
<dbReference type="FunFam" id="3.30.565.10:FF:000010">
    <property type="entry name" value="Sensor histidine kinase RcsC"/>
    <property type="match status" value="1"/>
</dbReference>
<dbReference type="GO" id="GO:0005524">
    <property type="term" value="F:ATP binding"/>
    <property type="evidence" value="ECO:0007669"/>
    <property type="project" value="UniProtKB-KW"/>
</dbReference>
<dbReference type="SUPFAM" id="SSF53850">
    <property type="entry name" value="Periplasmic binding protein-like II"/>
    <property type="match status" value="2"/>
</dbReference>
<evidence type="ECO:0000313" key="23">
    <source>
        <dbReference type="EMBL" id="TVZ70298.1"/>
    </source>
</evidence>
<evidence type="ECO:0000259" key="20">
    <source>
        <dbReference type="PROSITE" id="PS50109"/>
    </source>
</evidence>
<evidence type="ECO:0000256" key="14">
    <source>
        <dbReference type="ARBA" id="ARBA00023012"/>
    </source>
</evidence>
<comment type="subcellular location">
    <subcellularLocation>
        <location evidence="2">Cell inner membrane</location>
        <topology evidence="2">Multi-pass membrane protein</topology>
    </subcellularLocation>
</comment>
<dbReference type="InterPro" id="IPR035965">
    <property type="entry name" value="PAS-like_dom_sf"/>
</dbReference>
<dbReference type="CDD" id="cd17546">
    <property type="entry name" value="REC_hyHK_CKI1_RcsC-like"/>
    <property type="match status" value="1"/>
</dbReference>
<dbReference type="EMBL" id="VISQ01000001">
    <property type="protein sequence ID" value="TVZ70298.1"/>
    <property type="molecule type" value="Genomic_DNA"/>
</dbReference>
<dbReference type="SMART" id="SM00388">
    <property type="entry name" value="HisKA"/>
    <property type="match status" value="1"/>
</dbReference>
<feature type="chain" id="PRO_5022071489" description="histidine kinase" evidence="19">
    <location>
        <begin position="19"/>
        <end position="1174"/>
    </location>
</feature>
<dbReference type="PANTHER" id="PTHR43047">
    <property type="entry name" value="TWO-COMPONENT HISTIDINE PROTEIN KINASE"/>
    <property type="match status" value="1"/>
</dbReference>
<dbReference type="InterPro" id="IPR008207">
    <property type="entry name" value="Sig_transdc_His_kin_Hpt_dom"/>
</dbReference>
<dbReference type="InterPro" id="IPR036890">
    <property type="entry name" value="HATPase_C_sf"/>
</dbReference>
<keyword evidence="9 19" id="KW-0732">Signal</keyword>
<dbReference type="CDD" id="cd00088">
    <property type="entry name" value="HPT"/>
    <property type="match status" value="1"/>
</dbReference>
<keyword evidence="12" id="KW-0067">ATP-binding</keyword>
<dbReference type="SMART" id="SM00062">
    <property type="entry name" value="PBPb"/>
    <property type="match status" value="2"/>
</dbReference>
<dbReference type="InterPro" id="IPR049870">
    <property type="entry name" value="BvgS-like_periplasmic1"/>
</dbReference>
<accession>A0A542BU97</accession>
<dbReference type="EC" id="2.7.13.3" evidence="3"/>
<dbReference type="InterPro" id="IPR003594">
    <property type="entry name" value="HATPase_dom"/>
</dbReference>
<feature type="transmembrane region" description="Helical" evidence="18">
    <location>
        <begin position="529"/>
        <end position="549"/>
    </location>
</feature>
<evidence type="ECO:0000256" key="4">
    <source>
        <dbReference type="ARBA" id="ARBA00022475"/>
    </source>
</evidence>
<dbReference type="GO" id="GO:0009927">
    <property type="term" value="F:histidine phosphotransfer kinase activity"/>
    <property type="evidence" value="ECO:0007669"/>
    <property type="project" value="TreeGrafter"/>
</dbReference>
<dbReference type="InterPro" id="IPR011006">
    <property type="entry name" value="CheY-like_superfamily"/>
</dbReference>
<comment type="caution">
    <text evidence="23">The sequence shown here is derived from an EMBL/GenBank/DDBJ whole genome shotgun (WGS) entry which is preliminary data.</text>
</comment>
<dbReference type="SMART" id="SM00387">
    <property type="entry name" value="HATPase_c"/>
    <property type="match status" value="1"/>
</dbReference>
<dbReference type="Gene3D" id="1.10.287.130">
    <property type="match status" value="1"/>
</dbReference>
<dbReference type="InterPro" id="IPR005467">
    <property type="entry name" value="His_kinase_dom"/>
</dbReference>
<dbReference type="Pfam" id="PF00497">
    <property type="entry name" value="SBP_bac_3"/>
    <property type="match status" value="2"/>
</dbReference>
<dbReference type="AlphaFoldDB" id="A0A542BU97"/>
<dbReference type="CDD" id="cd13707">
    <property type="entry name" value="PBP2_BvgS_D2"/>
    <property type="match status" value="1"/>
</dbReference>
<reference evidence="23" key="1">
    <citation type="submission" date="2019-06" db="EMBL/GenBank/DDBJ databases">
        <authorList>
            <person name="Deangelis K."/>
            <person name="Huntemann M."/>
            <person name="Clum A."/>
            <person name="Pillay M."/>
            <person name="Palaniappan K."/>
            <person name="Varghese N."/>
            <person name="Mikhailova N."/>
            <person name="Stamatis D."/>
            <person name="Reddy T."/>
            <person name="Daum C."/>
            <person name="Shapiro N."/>
            <person name="Ivanova N."/>
            <person name="Kyrpides N."/>
            <person name="Woyke T."/>
        </authorList>
    </citation>
    <scope>NUCLEOTIDE SEQUENCE [LARGE SCALE GENOMIC DNA]</scope>
    <source>
        <strain evidence="23">128R</strain>
    </source>
</reference>
<evidence type="ECO:0000256" key="18">
    <source>
        <dbReference type="SAM" id="Phobius"/>
    </source>
</evidence>
<evidence type="ECO:0000256" key="6">
    <source>
        <dbReference type="ARBA" id="ARBA00022553"/>
    </source>
</evidence>
<keyword evidence="10" id="KW-0547">Nucleotide-binding</keyword>
<dbReference type="PANTHER" id="PTHR43047:SF72">
    <property type="entry name" value="OSMOSENSING HISTIDINE PROTEIN KINASE SLN1"/>
    <property type="match status" value="1"/>
</dbReference>
<evidence type="ECO:0000256" key="19">
    <source>
        <dbReference type="SAM" id="SignalP"/>
    </source>
</evidence>
<dbReference type="InterPro" id="IPR004358">
    <property type="entry name" value="Sig_transdc_His_kin-like_C"/>
</dbReference>
<dbReference type="Gene3D" id="3.30.565.10">
    <property type="entry name" value="Histidine kinase-like ATPase, C-terminal domain"/>
    <property type="match status" value="1"/>
</dbReference>
<sequence length="1174" mass="129673">MNKLVLIFLLFCCGVSAAQVPVFRETNLLSRSQVQLSEPDLTSDDWQWLRRKRVLVFGIAAPNYPPFDITSGTRDYAGINADYLGIIGYNLNVQIKVRYYEDASALRHDLDKGEVDLIGDVAVNRMTDLGMLLSTPYVSASPALVVRTDSLLQQNPPKRIAIERLYSGNKNLTERFSAADYQVFDVPRRALEALSFKKLDAFIGDATVARYLINQGNLNNLRMQLLPPQNIKGFSFGMASGNARLQRIVNAILAIIPESTQAEIQSRWNGGIPMSQGNEHLLLTSLERKWVEEHPNVRVVVNGDFPPLSFFDVQGDFRGLTADVMDAISSRTGLKFDIIRAESLQGSLDAVKAGKADIVTGVTLDAIWPNGLLTTRSYLFNSWVLLGIPDQISHDPPQLIALVTGHPLQALLQEHYPESRIIPVVSPQAGIAALKAGKAEALVLPMISADYFLAREPASGLRILSALDIEPARFVIGVSDNEYPLATILDKALLNIPPEDIHAMTSNWYNNTYLLEGMQGSERTPAYCYPTTLLMMALLLVLLAIALIASRLRTKRQLAQRCQAVMDSVPLPIYITNLKDQIMMANAPFFKAINLPAEAVIGTSLKNYQLQLPATMDIGQGGEREQMLSVTRSLQLGEQPCTLQQWSQLLITEDQRAEGKIGGWFDVTERDRLIAQLQLAKEHADSANRAKTTFLATMSHEIRTPLNAIIGMLELVLKRPQREETLDRELLSVAHESAHSLLALIGDILDISRIEADRLILHPQRADIRHLIESVAMLFDGVARQKGLAFRLDIDAEITGDVLVDPMRFKQVLSNLVSNAIKFTEQGQVALSVAVDQIGEERIDLRLRVTDTGKGIDAETQERLFQPFTQGHGETGGAGLGLYICRKLVEMMGGTIVLNSEVGLGSEVTVSLSVARLLKFHHQTPQDDAMQASSRLRILIVEDHHAGRMLLTQQLLFLGHQPVAVGDGEQALELLAQDSFNLIITDCQMPKCDGYSLSRQIRYREREQQSAPAVIWGLTANAQESAREACLQAGMDDCLFKPVNLGILKAKLSTLAVNEAQQSEDVPPFVVGDLPPELRQPEVLQEFIQTMLDCLHEDCMQLAVDIEQQPLEPISIQALAHKLAGAARLVNAEGLNQACQFLHDTPGKAAADVVLEEARRLANALRKVQRTTGE</sequence>
<dbReference type="PROSITE" id="PS50109">
    <property type="entry name" value="HIS_KIN"/>
    <property type="match status" value="1"/>
</dbReference>
<evidence type="ECO:0000256" key="12">
    <source>
        <dbReference type="ARBA" id="ARBA00022840"/>
    </source>
</evidence>
<feature type="modified residue" description="4-aspartylphosphate" evidence="17">
    <location>
        <position position="986"/>
    </location>
</feature>
<evidence type="ECO:0000256" key="7">
    <source>
        <dbReference type="ARBA" id="ARBA00022679"/>
    </source>
</evidence>
<evidence type="ECO:0000256" key="15">
    <source>
        <dbReference type="ARBA" id="ARBA00023136"/>
    </source>
</evidence>
<feature type="modified residue" description="Phosphohistidine" evidence="16">
    <location>
        <position position="1121"/>
    </location>
</feature>
<dbReference type="OrthoDB" id="9770795at2"/>
<keyword evidence="7" id="KW-0808">Transferase</keyword>
<keyword evidence="15 18" id="KW-0472">Membrane</keyword>
<organism evidence="23">
    <name type="scientific">Serratia fonticola</name>
    <dbReference type="NCBI Taxonomy" id="47917"/>
    <lineage>
        <taxon>Bacteria</taxon>
        <taxon>Pseudomonadati</taxon>
        <taxon>Pseudomonadota</taxon>
        <taxon>Gammaproteobacteria</taxon>
        <taxon>Enterobacterales</taxon>
        <taxon>Yersiniaceae</taxon>
        <taxon>Serratia</taxon>
    </lineage>
</organism>
<dbReference type="InterPro" id="IPR003661">
    <property type="entry name" value="HisK_dim/P_dom"/>
</dbReference>
<evidence type="ECO:0000256" key="2">
    <source>
        <dbReference type="ARBA" id="ARBA00004429"/>
    </source>
</evidence>
<dbReference type="SUPFAM" id="SSF55874">
    <property type="entry name" value="ATPase domain of HSP90 chaperone/DNA topoisomerase II/histidine kinase"/>
    <property type="match status" value="1"/>
</dbReference>
<feature type="domain" description="Response regulatory" evidence="21">
    <location>
        <begin position="937"/>
        <end position="1056"/>
    </location>
</feature>
<keyword evidence="13 18" id="KW-1133">Transmembrane helix</keyword>
<evidence type="ECO:0000256" key="1">
    <source>
        <dbReference type="ARBA" id="ARBA00000085"/>
    </source>
</evidence>
<dbReference type="SMART" id="SM00448">
    <property type="entry name" value="REC"/>
    <property type="match status" value="1"/>
</dbReference>
<evidence type="ECO:0000256" key="17">
    <source>
        <dbReference type="PROSITE-ProRule" id="PRU00169"/>
    </source>
</evidence>
<dbReference type="PROSITE" id="PS50110">
    <property type="entry name" value="RESPONSE_REGULATORY"/>
    <property type="match status" value="1"/>
</dbReference>
<dbReference type="CDD" id="cd00082">
    <property type="entry name" value="HisKA"/>
    <property type="match status" value="1"/>
</dbReference>
<dbReference type="SUPFAM" id="SSF47226">
    <property type="entry name" value="Histidine-containing phosphotransfer domain, HPT domain"/>
    <property type="match status" value="1"/>
</dbReference>
<dbReference type="InterPro" id="IPR001789">
    <property type="entry name" value="Sig_transdc_resp-reg_receiver"/>
</dbReference>
<dbReference type="SUPFAM" id="SSF55785">
    <property type="entry name" value="PYP-like sensor domain (PAS domain)"/>
    <property type="match status" value="1"/>
</dbReference>
<proteinExistence type="predicted"/>
<dbReference type="GO" id="GO:0005886">
    <property type="term" value="C:plasma membrane"/>
    <property type="evidence" value="ECO:0007669"/>
    <property type="project" value="UniProtKB-SubCell"/>
</dbReference>
<dbReference type="GO" id="GO:0000155">
    <property type="term" value="F:phosphorelay sensor kinase activity"/>
    <property type="evidence" value="ECO:0007669"/>
    <property type="project" value="InterPro"/>
</dbReference>
<keyword evidence="5" id="KW-0997">Cell inner membrane</keyword>
<dbReference type="InterPro" id="IPR036097">
    <property type="entry name" value="HisK_dim/P_sf"/>
</dbReference>
<evidence type="ECO:0000256" key="8">
    <source>
        <dbReference type="ARBA" id="ARBA00022692"/>
    </source>
</evidence>
<evidence type="ECO:0000256" key="3">
    <source>
        <dbReference type="ARBA" id="ARBA00012438"/>
    </source>
</evidence>
<dbReference type="Pfam" id="PF00512">
    <property type="entry name" value="HisKA"/>
    <property type="match status" value="1"/>
</dbReference>
<evidence type="ECO:0000256" key="5">
    <source>
        <dbReference type="ARBA" id="ARBA00022519"/>
    </source>
</evidence>
<keyword evidence="14" id="KW-0902">Two-component regulatory system</keyword>
<protein>
    <recommendedName>
        <fullName evidence="3">histidine kinase</fullName>
        <ecNumber evidence="3">2.7.13.3</ecNumber>
    </recommendedName>
</protein>
<dbReference type="InterPro" id="IPR036641">
    <property type="entry name" value="HPT_dom_sf"/>
</dbReference>
<name>A0A542BU97_SERFO</name>
<feature type="domain" description="HPt" evidence="22">
    <location>
        <begin position="1080"/>
        <end position="1168"/>
    </location>
</feature>
<dbReference type="Pfam" id="PF00072">
    <property type="entry name" value="Response_reg"/>
    <property type="match status" value="1"/>
</dbReference>
<dbReference type="InterPro" id="IPR049871">
    <property type="entry name" value="BvgS-like_periplasmic2"/>
</dbReference>
<gene>
    <name evidence="23" type="ORF">FHU10_2864</name>
</gene>
<dbReference type="PROSITE" id="PS50894">
    <property type="entry name" value="HPT"/>
    <property type="match status" value="1"/>
</dbReference>
<keyword evidence="6 17" id="KW-0597">Phosphoprotein</keyword>
<keyword evidence="11 23" id="KW-0418">Kinase</keyword>
<evidence type="ECO:0000256" key="13">
    <source>
        <dbReference type="ARBA" id="ARBA00022989"/>
    </source>
</evidence>
<keyword evidence="4" id="KW-1003">Cell membrane</keyword>
<evidence type="ECO:0000256" key="10">
    <source>
        <dbReference type="ARBA" id="ARBA00022741"/>
    </source>
</evidence>
<feature type="domain" description="Histidine kinase" evidence="20">
    <location>
        <begin position="697"/>
        <end position="916"/>
    </location>
</feature>
<dbReference type="Gene3D" id="1.20.120.160">
    <property type="entry name" value="HPT domain"/>
    <property type="match status" value="1"/>
</dbReference>
<reference evidence="23" key="2">
    <citation type="submission" date="2019-08" db="EMBL/GenBank/DDBJ databases">
        <title>Investigation of anaerobic lignin degradation for improved lignocellulosic biofuels.</title>
        <authorList>
            <person name="Deangelis K.PhD."/>
        </authorList>
    </citation>
    <scope>NUCLEOTIDE SEQUENCE [LARGE SCALE GENOMIC DNA]</scope>
    <source>
        <strain evidence="23">128R</strain>
    </source>
</reference>
<evidence type="ECO:0000256" key="9">
    <source>
        <dbReference type="ARBA" id="ARBA00022729"/>
    </source>
</evidence>
<dbReference type="Gene3D" id="3.40.50.2300">
    <property type="match status" value="1"/>
</dbReference>
<dbReference type="CDD" id="cd16922">
    <property type="entry name" value="HATPase_EvgS-ArcB-TorS-like"/>
    <property type="match status" value="1"/>
</dbReference>
<dbReference type="PRINTS" id="PR00344">
    <property type="entry name" value="BCTRLSENSOR"/>
</dbReference>
<comment type="catalytic activity">
    <reaction evidence="1">
        <text>ATP + protein L-histidine = ADP + protein N-phospho-L-histidine.</text>
        <dbReference type="EC" id="2.7.13.3"/>
    </reaction>
</comment>
<keyword evidence="8 18" id="KW-0812">Transmembrane</keyword>
<dbReference type="Pfam" id="PF02518">
    <property type="entry name" value="HATPase_c"/>
    <property type="match status" value="1"/>
</dbReference>
<dbReference type="Gene3D" id="3.40.190.10">
    <property type="entry name" value="Periplasmic binding protein-like II"/>
    <property type="match status" value="4"/>
</dbReference>
<evidence type="ECO:0000256" key="16">
    <source>
        <dbReference type="PROSITE-ProRule" id="PRU00110"/>
    </source>
</evidence>